<sequence length="83" mass="8489">MIVPTLRVGMHPVTLRITLALVLSLALPGGTRSVPGGIPTRSVGTIDVPLCPLELAAVQVGEHVAKVSDLMGLEALLVESGLA</sequence>
<dbReference type="EMBL" id="FNOX01000007">
    <property type="protein sequence ID" value="SDZ16301.1"/>
    <property type="molecule type" value="Genomic_DNA"/>
</dbReference>
<proteinExistence type="predicted"/>
<dbReference type="Proteomes" id="UP000182902">
    <property type="component" value="Unassembled WGS sequence"/>
</dbReference>
<accession>A0A1H3QTC0</accession>
<protein>
    <submittedName>
        <fullName evidence="1">Uncharacterized protein</fullName>
    </submittedName>
</protein>
<gene>
    <name evidence="1" type="ORF">SAMN05216247_107292</name>
</gene>
<evidence type="ECO:0000313" key="1">
    <source>
        <dbReference type="EMBL" id="SDZ16301.1"/>
    </source>
</evidence>
<evidence type="ECO:0000313" key="2">
    <source>
        <dbReference type="Proteomes" id="UP000182902"/>
    </source>
</evidence>
<reference evidence="1 2" key="1">
    <citation type="submission" date="2016-10" db="EMBL/GenBank/DDBJ databases">
        <authorList>
            <person name="de Groot N.N."/>
        </authorList>
    </citation>
    <scope>NUCLEOTIDE SEQUENCE [LARGE SCALE GENOMIC DNA]</scope>
    <source>
        <strain evidence="1 2">ICMP 14252</strain>
    </source>
</reference>
<dbReference type="AlphaFoldDB" id="A0A1H3QTC0"/>
<name>A0A1H3QTC0_9PSED</name>
<organism evidence="1 2">
    <name type="scientific">Pseudomonas salomonii</name>
    <dbReference type="NCBI Taxonomy" id="191391"/>
    <lineage>
        <taxon>Bacteria</taxon>
        <taxon>Pseudomonadati</taxon>
        <taxon>Pseudomonadota</taxon>
        <taxon>Gammaproteobacteria</taxon>
        <taxon>Pseudomonadales</taxon>
        <taxon>Pseudomonadaceae</taxon>
        <taxon>Pseudomonas</taxon>
    </lineage>
</organism>